<sequence length="127" mass="14210">MDQHAVYDPRHPGFVLPRLRGHRFRMGIYVAAWGVAGLLSTTVPAGLAANPDHVMLYFLFLLAGVVFLLLAVAAQDQPVAERAAARFEGWIRALQSDRKKMWIRQIPPLLPCSVIIDPTRRQHSSDV</sequence>
<name>A0A5J9V9T1_9POAL</name>
<reference evidence="2 3" key="1">
    <citation type="journal article" date="2019" name="Sci. Rep.">
        <title>A high-quality genome of Eragrostis curvula grass provides insights into Poaceae evolution and supports new strategies to enhance forage quality.</title>
        <authorList>
            <person name="Carballo J."/>
            <person name="Santos B.A.C.M."/>
            <person name="Zappacosta D."/>
            <person name="Garbus I."/>
            <person name="Selva J.P."/>
            <person name="Gallo C.A."/>
            <person name="Diaz A."/>
            <person name="Albertini E."/>
            <person name="Caccamo M."/>
            <person name="Echenique V."/>
        </authorList>
    </citation>
    <scope>NUCLEOTIDE SEQUENCE [LARGE SCALE GENOMIC DNA]</scope>
    <source>
        <strain evidence="3">cv. Victoria</strain>
        <tissue evidence="2">Leaf</tissue>
    </source>
</reference>
<comment type="caution">
    <text evidence="2">The sequence shown here is derived from an EMBL/GenBank/DDBJ whole genome shotgun (WGS) entry which is preliminary data.</text>
</comment>
<keyword evidence="1" id="KW-0812">Transmembrane</keyword>
<dbReference type="SUPFAM" id="SSF103473">
    <property type="entry name" value="MFS general substrate transporter"/>
    <property type="match status" value="1"/>
</dbReference>
<keyword evidence="3" id="KW-1185">Reference proteome</keyword>
<evidence type="ECO:0000256" key="1">
    <source>
        <dbReference type="SAM" id="Phobius"/>
    </source>
</evidence>
<feature type="transmembrane region" description="Helical" evidence="1">
    <location>
        <begin position="54"/>
        <end position="74"/>
    </location>
</feature>
<dbReference type="AlphaFoldDB" id="A0A5J9V9T1"/>
<dbReference type="EMBL" id="RWGY01000011">
    <property type="protein sequence ID" value="TVU32715.1"/>
    <property type="molecule type" value="Genomic_DNA"/>
</dbReference>
<proteinExistence type="predicted"/>
<keyword evidence="1" id="KW-0472">Membrane</keyword>
<dbReference type="Gramene" id="TVU32715">
    <property type="protein sequence ID" value="TVU32715"/>
    <property type="gene ID" value="EJB05_24466"/>
</dbReference>
<protein>
    <submittedName>
        <fullName evidence="2">Uncharacterized protein</fullName>
    </submittedName>
</protein>
<evidence type="ECO:0000313" key="2">
    <source>
        <dbReference type="EMBL" id="TVU32715.1"/>
    </source>
</evidence>
<dbReference type="Proteomes" id="UP000324897">
    <property type="component" value="Chromosome 1"/>
</dbReference>
<feature type="transmembrane region" description="Helical" evidence="1">
    <location>
        <begin position="28"/>
        <end position="48"/>
    </location>
</feature>
<gene>
    <name evidence="2" type="ORF">EJB05_24466</name>
</gene>
<dbReference type="InterPro" id="IPR036259">
    <property type="entry name" value="MFS_trans_sf"/>
</dbReference>
<feature type="non-terminal residue" evidence="2">
    <location>
        <position position="1"/>
    </location>
</feature>
<organism evidence="2 3">
    <name type="scientific">Eragrostis curvula</name>
    <name type="common">weeping love grass</name>
    <dbReference type="NCBI Taxonomy" id="38414"/>
    <lineage>
        <taxon>Eukaryota</taxon>
        <taxon>Viridiplantae</taxon>
        <taxon>Streptophyta</taxon>
        <taxon>Embryophyta</taxon>
        <taxon>Tracheophyta</taxon>
        <taxon>Spermatophyta</taxon>
        <taxon>Magnoliopsida</taxon>
        <taxon>Liliopsida</taxon>
        <taxon>Poales</taxon>
        <taxon>Poaceae</taxon>
        <taxon>PACMAD clade</taxon>
        <taxon>Chloridoideae</taxon>
        <taxon>Eragrostideae</taxon>
        <taxon>Eragrostidinae</taxon>
        <taxon>Eragrostis</taxon>
    </lineage>
</organism>
<accession>A0A5J9V9T1</accession>
<keyword evidence="1" id="KW-1133">Transmembrane helix</keyword>
<evidence type="ECO:0000313" key="3">
    <source>
        <dbReference type="Proteomes" id="UP000324897"/>
    </source>
</evidence>
<dbReference type="OrthoDB" id="10571559at2759"/>